<evidence type="ECO:0000313" key="3">
    <source>
        <dbReference type="Proteomes" id="UP000198286"/>
    </source>
</evidence>
<feature type="domain" description="Type II CBASS E2 protein" evidence="1">
    <location>
        <begin position="16"/>
        <end position="133"/>
    </location>
</feature>
<accession>A0A1Y0T3G7</accession>
<dbReference type="Pfam" id="PF26395">
    <property type="entry name" value="E2-CBASS"/>
    <property type="match status" value="1"/>
</dbReference>
<gene>
    <name evidence="2" type="ORF">MYCOZU2_01021</name>
</gene>
<evidence type="ECO:0000313" key="2">
    <source>
        <dbReference type="EMBL" id="ASL13463.1"/>
    </source>
</evidence>
<name>A0A1Y0T3G7_MYCIT</name>
<dbReference type="InterPro" id="IPR058588">
    <property type="entry name" value="E2-CBASS"/>
</dbReference>
<evidence type="ECO:0000259" key="1">
    <source>
        <dbReference type="Pfam" id="PF26395"/>
    </source>
</evidence>
<protein>
    <recommendedName>
        <fullName evidence="1">Type II CBASS E2 protein domain-containing protein</fullName>
    </recommendedName>
</protein>
<sequence>MASTPTRAINLAQHLVAVRLAIPDARGRIKRGQLDCIVPIQPTPASQTYSARMQYTHWTPPHVHIVEPTLALHPGATHLPHVYSGNELCLYFPGEWQHGMLLATTIVPWTAEWLLHYEIWLATGEWTGGGYHPTRADRASRFG</sequence>
<organism evidence="2 3">
    <name type="scientific">Mycobacterium intracellulare subsp. chimaera</name>
    <dbReference type="NCBI Taxonomy" id="222805"/>
    <lineage>
        <taxon>Bacteria</taxon>
        <taxon>Bacillati</taxon>
        <taxon>Actinomycetota</taxon>
        <taxon>Actinomycetes</taxon>
        <taxon>Mycobacteriales</taxon>
        <taxon>Mycobacteriaceae</taxon>
        <taxon>Mycobacterium</taxon>
        <taxon>Mycobacterium avium complex (MAC)</taxon>
    </lineage>
</organism>
<dbReference type="AlphaFoldDB" id="A0A1Y0T3G7"/>
<reference evidence="2 3" key="1">
    <citation type="journal article" date="2017" name="Lancet Infect. Dis.">
        <title>Global outbreak of severe Mycobacterium chimaera disease after cardiac surgery: a molecular epidemiological study.</title>
        <authorList>
            <person name="van Ingen J."/>
            <person name="Kohl T."/>
            <person name="Kranzer K."/>
            <person name="Hasse B."/>
            <person name="Keller P."/>
            <person name="Szafranska A."/>
            <person name="Hillemann D."/>
            <person name="Chand M."/>
            <person name="Schreiber P."/>
            <person name="Sommerstein R."/>
            <person name="Berger C."/>
            <person name="Genoni M."/>
            <person name="Ruegg C."/>
            <person name="Troillet N."/>
            <person name="Widmer A.F."/>
            <person name="Becker S.L."/>
            <person name="Herrmann M."/>
            <person name="Eckmanns T."/>
            <person name="Haller S."/>
            <person name="Hoeller C."/>
            <person name="Debast S.B."/>
            <person name="Wolfhagen M.J."/>
            <person name="Hopman J."/>
            <person name="Kluytmans J."/>
            <person name="Langelaar M."/>
            <person name="Notermans D.W."/>
            <person name="ten Oever J."/>
            <person name="van den Barselaar P."/>
            <person name="Vonk A.B.A."/>
            <person name="Vos M.C."/>
            <person name="Ahmed N."/>
            <person name="Brown T."/>
            <person name="Crook D."/>
            <person name="Lamagni T."/>
            <person name="Phin N."/>
            <person name="Smith E.G."/>
            <person name="Zambon M."/>
            <person name="Serr A."/>
            <person name="Goetting T."/>
            <person name="Ebner W."/>
            <person name="Thuermer A."/>
            <person name="Utpatel C."/>
            <person name="Sproer C."/>
            <person name="Bunk B."/>
            <person name="Nubel U."/>
            <person name="Bloemberg G."/>
            <person name="Bottger E."/>
            <person name="Niemann S."/>
            <person name="Wagner D."/>
            <person name="Sax H."/>
        </authorList>
    </citation>
    <scope>NUCLEOTIDE SEQUENCE [LARGE SCALE GENOMIC DNA]</scope>
    <source>
        <strain evidence="2 3">ZUERICH-2</strain>
    </source>
</reference>
<dbReference type="EMBL" id="CP015267">
    <property type="protein sequence ID" value="ASL13463.1"/>
    <property type="molecule type" value="Genomic_DNA"/>
</dbReference>
<proteinExistence type="predicted"/>
<dbReference type="Proteomes" id="UP000198286">
    <property type="component" value="Chromosome"/>
</dbReference>